<dbReference type="Proteomes" id="UP001274896">
    <property type="component" value="Unassembled WGS sequence"/>
</dbReference>
<evidence type="ECO:0000259" key="9">
    <source>
        <dbReference type="PROSITE" id="PS50157"/>
    </source>
</evidence>
<dbReference type="CDD" id="cd00401">
    <property type="entry name" value="SAHH"/>
    <property type="match status" value="1"/>
</dbReference>
<dbReference type="GO" id="GO:0005829">
    <property type="term" value="C:cytosol"/>
    <property type="evidence" value="ECO:0007669"/>
    <property type="project" value="TreeGrafter"/>
</dbReference>
<comment type="caution">
    <text evidence="10">The sequence shown here is derived from an EMBL/GenBank/DDBJ whole genome shotgun (WGS) entry which is preliminary data.</text>
</comment>
<dbReference type="InterPro" id="IPR013087">
    <property type="entry name" value="Znf_C2H2_type"/>
</dbReference>
<keyword evidence="11" id="KW-1185">Reference proteome</keyword>
<dbReference type="FunFam" id="3.40.50.1480:FF:000002">
    <property type="entry name" value="Adenosylhomocysteinase"/>
    <property type="match status" value="1"/>
</dbReference>
<evidence type="ECO:0000256" key="7">
    <source>
        <dbReference type="PROSITE-ProRule" id="PRU00042"/>
    </source>
</evidence>
<dbReference type="Pfam" id="PF12756">
    <property type="entry name" value="zf-C2H2_2"/>
    <property type="match status" value="2"/>
</dbReference>
<comment type="cofactor">
    <cofactor evidence="1">
        <name>NAD(+)</name>
        <dbReference type="ChEBI" id="CHEBI:57540"/>
    </cofactor>
</comment>
<feature type="region of interest" description="Disordered" evidence="8">
    <location>
        <begin position="534"/>
        <end position="613"/>
    </location>
</feature>
<comment type="catalytic activity">
    <reaction evidence="6">
        <text>S-adenosyl-L-homocysteine + H2O = L-homocysteine + adenosine</text>
        <dbReference type="Rhea" id="RHEA:21708"/>
        <dbReference type="ChEBI" id="CHEBI:15377"/>
        <dbReference type="ChEBI" id="CHEBI:16335"/>
        <dbReference type="ChEBI" id="CHEBI:57856"/>
        <dbReference type="ChEBI" id="CHEBI:58199"/>
        <dbReference type="EC" id="3.13.2.1"/>
    </reaction>
    <physiologicalReaction direction="left-to-right" evidence="6">
        <dbReference type="Rhea" id="RHEA:21709"/>
    </physiologicalReaction>
</comment>
<dbReference type="GO" id="GO:0004013">
    <property type="term" value="F:adenosylhomocysteinase activity"/>
    <property type="evidence" value="ECO:0007669"/>
    <property type="project" value="UniProtKB-EC"/>
</dbReference>
<comment type="function">
    <text evidence="5">Catalyzes the hydrolysis of S-adenosyl-L-homocysteine to form adenosine and homocysteine. Binds copper ions.</text>
</comment>
<evidence type="ECO:0000256" key="5">
    <source>
        <dbReference type="ARBA" id="ARBA00045926"/>
    </source>
</evidence>
<evidence type="ECO:0000313" key="11">
    <source>
        <dbReference type="Proteomes" id="UP001274896"/>
    </source>
</evidence>
<evidence type="ECO:0000256" key="8">
    <source>
        <dbReference type="SAM" id="MobiDB-lite"/>
    </source>
</evidence>
<dbReference type="SMART" id="SM00997">
    <property type="entry name" value="AdoHcyase_NAD"/>
    <property type="match status" value="1"/>
</dbReference>
<protein>
    <recommendedName>
        <fullName evidence="9">C2H2-type domain-containing protein</fullName>
    </recommendedName>
</protein>
<dbReference type="Gene3D" id="3.40.50.1480">
    <property type="entry name" value="Adenosylhomocysteinase-like"/>
    <property type="match status" value="2"/>
</dbReference>
<keyword evidence="7" id="KW-0479">Metal-binding</keyword>
<evidence type="ECO:0000256" key="4">
    <source>
        <dbReference type="ARBA" id="ARBA00023027"/>
    </source>
</evidence>
<dbReference type="SUPFAM" id="SSF57667">
    <property type="entry name" value="beta-beta-alpha zinc fingers"/>
    <property type="match status" value="2"/>
</dbReference>
<dbReference type="InterPro" id="IPR036291">
    <property type="entry name" value="NAD(P)-bd_dom_sf"/>
</dbReference>
<keyword evidence="4" id="KW-0520">NAD</keyword>
<dbReference type="InterPro" id="IPR000043">
    <property type="entry name" value="Adenosylhomocysteinase-like"/>
</dbReference>
<dbReference type="AlphaFoldDB" id="A0AAE0QZ14"/>
<dbReference type="PANTHER" id="PTHR23420">
    <property type="entry name" value="ADENOSYLHOMOCYSTEINASE"/>
    <property type="match status" value="1"/>
</dbReference>
<dbReference type="EMBL" id="JAUCMX010000009">
    <property type="protein sequence ID" value="KAK3536003.1"/>
    <property type="molecule type" value="Genomic_DNA"/>
</dbReference>
<keyword evidence="3" id="KW-0554">One-carbon metabolism</keyword>
<dbReference type="InterPro" id="IPR036236">
    <property type="entry name" value="Znf_C2H2_sf"/>
</dbReference>
<dbReference type="PANTHER" id="PTHR23420:SF0">
    <property type="entry name" value="ADENOSYLHOMOCYSTEINASE"/>
    <property type="match status" value="1"/>
</dbReference>
<reference evidence="10" key="1">
    <citation type="submission" date="2023-06" db="EMBL/GenBank/DDBJ databases">
        <title>Male Hemibagrus guttatus genome.</title>
        <authorList>
            <person name="Bian C."/>
        </authorList>
    </citation>
    <scope>NUCLEOTIDE SEQUENCE</scope>
    <source>
        <strain evidence="10">Male_cb2023</strain>
        <tissue evidence="10">Muscle</tissue>
    </source>
</reference>
<dbReference type="InterPro" id="IPR015878">
    <property type="entry name" value="Ado_hCys_hydrolase_NAD-bd"/>
</dbReference>
<feature type="domain" description="C2H2-type" evidence="9">
    <location>
        <begin position="207"/>
        <end position="231"/>
    </location>
</feature>
<dbReference type="SUPFAM" id="SSF51735">
    <property type="entry name" value="NAD(P)-binding Rossmann-fold domains"/>
    <property type="match status" value="1"/>
</dbReference>
<keyword evidence="7" id="KW-0863">Zinc-finger</keyword>
<dbReference type="InterPro" id="IPR041661">
    <property type="entry name" value="ZN622/Rei1/Reh1_Znf-C2H2"/>
</dbReference>
<sequence>MAAEQESAELPGGQDCILEPLCFPEQLTARVNISTSDDCPVCCVLCSHTAPLSDKDRLLKHLLLEHKLVIADIKLIADFPKYLLYWKKRFTEQPITDFCSVIKTNSEGPAELQEFYFLLCDVLPEDRILREELQQKRLEEVLEQQQKERDDTSFQRSCMFCNEEFTGNRAVLLNHMAREHSFSIGLPDNIVYCTQFLDTLERKLDNMQCLYCEKIFRDKTTLKDHMRKKQHRRINGSNHDYDRFYVINYLELGKTWEEVQSEDDRELMEDEDDDWSDWQAHPVCAVCLFCERQEETMDRIYTHMQESHQFDLHKSKTDLNLKFYQQVKLVNYIRRELHQCRCYGCQRKFSTKEEVVRHLEEAGHVMQLPDRSHWDQPQYYFPTYENDALLTALSDSESECEGAEQSCDVPVFAEDISDLKALKQSSVLNKLLKNGGSSSSVYVHIIVLQSSKIVQQCSLSNSVMSEVSKEDIIPENSSQIGTSAPLITLNNGAEVRDVYTESTANERTAEDGSASVPSVIALLLRMLEAAKARGSVNSHGAEGSSPSSDRTVREDPSADRVPDPPQQFNKRLTKMGSCSRPNPLTSADGQSSASSEDETSPRDKEQTNSKGSKDFCVKDISQASFGRREIEIAEQDMPALMMLRKAGQGEKPLAGAKIVGCVHITAHMAVLIETLSVLGAECRWASCNIYSIQNKVAAALAEAGIPVFAWKRESEDDYFWCIDSCVNVEGWEPNMILDDGGDMTHRIYKKYPQLFHSIEGIVEESVTGVHRLYELYKTGKLRCPAINVNQSVIKQKFDDFYCCKESILHGLKRTTALHFGGKQVVICGYGEVGKGCCAALKGMKAVVYVTEIDPVCALQACMDGFQLVRLNEVIRVVDVVITCTGNRNVVTRELMDQMKNGCIVCNMGHSSTEIDVISVTCSAFSDEYTALLHLQNFDMHLTELTDEQARYIGVNKNGPFKPSHYR</sequence>
<dbReference type="GO" id="GO:0006730">
    <property type="term" value="P:one-carbon metabolic process"/>
    <property type="evidence" value="ECO:0007669"/>
    <property type="project" value="UniProtKB-KW"/>
</dbReference>
<evidence type="ECO:0000256" key="1">
    <source>
        <dbReference type="ARBA" id="ARBA00001911"/>
    </source>
</evidence>
<dbReference type="SMART" id="SM00996">
    <property type="entry name" value="AdoHcyase"/>
    <property type="match status" value="1"/>
</dbReference>
<proteinExistence type="inferred from homology"/>
<dbReference type="Gene3D" id="3.40.50.720">
    <property type="entry name" value="NAD(P)-binding Rossmann-like Domain"/>
    <property type="match status" value="1"/>
</dbReference>
<evidence type="ECO:0000256" key="6">
    <source>
        <dbReference type="ARBA" id="ARBA00047800"/>
    </source>
</evidence>
<dbReference type="GO" id="GO:0008270">
    <property type="term" value="F:zinc ion binding"/>
    <property type="evidence" value="ECO:0007669"/>
    <property type="project" value="UniProtKB-KW"/>
</dbReference>
<accession>A0AAE0QZ14</accession>
<feature type="domain" description="C2H2-type" evidence="9">
    <location>
        <begin position="338"/>
        <end position="369"/>
    </location>
</feature>
<dbReference type="GO" id="GO:0033353">
    <property type="term" value="P:S-adenosylmethionine cycle"/>
    <property type="evidence" value="ECO:0007669"/>
    <property type="project" value="TreeGrafter"/>
</dbReference>
<feature type="compositionally biased region" description="Polar residues" evidence="8">
    <location>
        <begin position="579"/>
        <end position="594"/>
    </location>
</feature>
<name>A0AAE0QZ14_9TELE</name>
<feature type="compositionally biased region" description="Basic and acidic residues" evidence="8">
    <location>
        <begin position="599"/>
        <end position="613"/>
    </location>
</feature>
<organism evidence="10 11">
    <name type="scientific">Hemibagrus guttatus</name>
    <dbReference type="NCBI Taxonomy" id="175788"/>
    <lineage>
        <taxon>Eukaryota</taxon>
        <taxon>Metazoa</taxon>
        <taxon>Chordata</taxon>
        <taxon>Craniata</taxon>
        <taxon>Vertebrata</taxon>
        <taxon>Euteleostomi</taxon>
        <taxon>Actinopterygii</taxon>
        <taxon>Neopterygii</taxon>
        <taxon>Teleostei</taxon>
        <taxon>Ostariophysi</taxon>
        <taxon>Siluriformes</taxon>
        <taxon>Bagridae</taxon>
        <taxon>Hemibagrus</taxon>
    </lineage>
</organism>
<dbReference type="PROSITE" id="PS50157">
    <property type="entry name" value="ZINC_FINGER_C2H2_2"/>
    <property type="match status" value="2"/>
</dbReference>
<comment type="similarity">
    <text evidence="2">Belongs to the adenosylhomocysteinase family.</text>
</comment>
<dbReference type="Pfam" id="PF00670">
    <property type="entry name" value="AdoHcyase_NAD"/>
    <property type="match status" value="1"/>
</dbReference>
<dbReference type="SUPFAM" id="SSF52283">
    <property type="entry name" value="Formate/glycerate dehydrogenase catalytic domain-like"/>
    <property type="match status" value="1"/>
</dbReference>
<dbReference type="PROSITE" id="PS00028">
    <property type="entry name" value="ZINC_FINGER_C2H2_1"/>
    <property type="match status" value="2"/>
</dbReference>
<dbReference type="NCBIfam" id="NF004005">
    <property type="entry name" value="PRK05476.2-3"/>
    <property type="match status" value="1"/>
</dbReference>
<gene>
    <name evidence="10" type="ORF">QTP70_024508</name>
</gene>
<dbReference type="InterPro" id="IPR042172">
    <property type="entry name" value="Adenosylhomocyst_ase-like_sf"/>
</dbReference>
<keyword evidence="7" id="KW-0862">Zinc</keyword>
<dbReference type="Gene3D" id="3.30.160.60">
    <property type="entry name" value="Classic Zinc Finger"/>
    <property type="match status" value="1"/>
</dbReference>
<evidence type="ECO:0000313" key="10">
    <source>
        <dbReference type="EMBL" id="KAK3536003.1"/>
    </source>
</evidence>
<dbReference type="SMART" id="SM00355">
    <property type="entry name" value="ZnF_C2H2"/>
    <property type="match status" value="5"/>
</dbReference>
<dbReference type="Pfam" id="PF05221">
    <property type="entry name" value="AdoHcyase"/>
    <property type="match status" value="1"/>
</dbReference>
<dbReference type="InterPro" id="IPR020082">
    <property type="entry name" value="S-Ado-L-homoCys_hydrolase_CS"/>
</dbReference>
<dbReference type="PROSITE" id="PS00739">
    <property type="entry name" value="ADOHCYASE_2"/>
    <property type="match status" value="1"/>
</dbReference>
<evidence type="ECO:0000256" key="3">
    <source>
        <dbReference type="ARBA" id="ARBA00022563"/>
    </source>
</evidence>
<feature type="compositionally biased region" description="Basic and acidic residues" evidence="8">
    <location>
        <begin position="550"/>
        <end position="562"/>
    </location>
</feature>
<evidence type="ECO:0000256" key="2">
    <source>
        <dbReference type="ARBA" id="ARBA00007122"/>
    </source>
</evidence>